<dbReference type="RefSeq" id="WP_004524460.1">
    <property type="nucleotide sequence ID" value="NZ_CGEV01000002.1"/>
</dbReference>
<gene>
    <name evidence="1" type="ORF">Y036_2074</name>
</gene>
<organism evidence="1 2">
    <name type="scientific">Burkholderia pseudomallei</name>
    <name type="common">Pseudomonas pseudomallei</name>
    <dbReference type="NCBI Taxonomy" id="28450"/>
    <lineage>
        <taxon>Bacteria</taxon>
        <taxon>Pseudomonadati</taxon>
        <taxon>Pseudomonadota</taxon>
        <taxon>Betaproteobacteria</taxon>
        <taxon>Burkholderiales</taxon>
        <taxon>Burkholderiaceae</taxon>
        <taxon>Burkholderia</taxon>
        <taxon>pseudomallei group</taxon>
    </lineage>
</organism>
<reference evidence="1 2" key="1">
    <citation type="submission" date="2014-08" db="EMBL/GenBank/DDBJ databases">
        <authorList>
            <person name="Bunnell A."/>
            <person name="Chain P.S."/>
            <person name="Chertkov O."/>
            <person name="Currie B.J."/>
            <person name="Daligault H.E."/>
            <person name="Davenport K.W."/>
            <person name="Davis C."/>
            <person name="Gleasner C.D."/>
            <person name="Johnson S.L."/>
            <person name="Kaestli M."/>
            <person name="Koren S."/>
            <person name="Kunde Y.A."/>
            <person name="Mayo M."/>
            <person name="McMurry K.K."/>
            <person name="Price E.P."/>
            <person name="Reitenga K.G."/>
            <person name="Robison R."/>
            <person name="Rosovitz M.J."/>
            <person name="Sarovich D.S."/>
            <person name="Teshima H."/>
        </authorList>
    </citation>
    <scope>NUCLEOTIDE SEQUENCE [LARGE SCALE GENOMIC DNA]</scope>
    <source>
        <strain evidence="1 2">MSHR44</strain>
    </source>
</reference>
<name>A0A095U063_BURPE</name>
<protein>
    <submittedName>
        <fullName evidence="1">Gp12</fullName>
    </submittedName>
</protein>
<dbReference type="AlphaFoldDB" id="A0A095U063"/>
<dbReference type="Proteomes" id="UP000030475">
    <property type="component" value="Unassembled WGS sequence"/>
</dbReference>
<accession>A0A095U063</accession>
<dbReference type="OrthoDB" id="9035879at2"/>
<evidence type="ECO:0000313" key="1">
    <source>
        <dbReference type="EMBL" id="KGX07305.1"/>
    </source>
</evidence>
<proteinExistence type="predicted"/>
<dbReference type="EMBL" id="JQIM01000010">
    <property type="protein sequence ID" value="KGX07305.1"/>
    <property type="molecule type" value="Genomic_DNA"/>
</dbReference>
<sequence>MNQKFSGEVGLVAGRDVKSSSAQASVNLHFHSGESKAVVTKFISDKQRNVIARKAFEIQDRTGTDKLMVYRRLMTVFDFKKMDEMPRDVYERALKYLDGWIRNGTMGQVPAASTRSDIKPLSGIEPSKPSELSIPEVPETQPLPANAMTSEALTTASHAGDDRQRQRFRAFTAISVGALVCAAILYYQVDKRYTPTQSAVSESAPLQCEYGGSRYTVGSIVMQAGMRARCAEAVGRGVEWQPLATNKRH</sequence>
<comment type="caution">
    <text evidence="1">The sequence shown here is derived from an EMBL/GenBank/DDBJ whole genome shotgun (WGS) entry which is preliminary data.</text>
</comment>
<evidence type="ECO:0000313" key="2">
    <source>
        <dbReference type="Proteomes" id="UP000030475"/>
    </source>
</evidence>